<dbReference type="STRING" id="745531.A0A0C3RPN0"/>
<dbReference type="PANTHER" id="PTHR28630">
    <property type="match status" value="1"/>
</dbReference>
<dbReference type="InterPro" id="IPR032801">
    <property type="entry name" value="PXL2A/B/C"/>
</dbReference>
<evidence type="ECO:0000313" key="3">
    <source>
        <dbReference type="Proteomes" id="UP000053257"/>
    </source>
</evidence>
<accession>A0A0C3RPN0</accession>
<feature type="region of interest" description="Disordered" evidence="1">
    <location>
        <begin position="1"/>
        <end position="45"/>
    </location>
</feature>
<dbReference type="OrthoDB" id="40334at2759"/>
<proteinExistence type="predicted"/>
<evidence type="ECO:0008006" key="4">
    <source>
        <dbReference type="Google" id="ProtNLM"/>
    </source>
</evidence>
<protein>
    <recommendedName>
        <fullName evidence="4">Thioredoxin domain-containing protein</fullName>
    </recommendedName>
</protein>
<dbReference type="Proteomes" id="UP000053257">
    <property type="component" value="Unassembled WGS sequence"/>
</dbReference>
<organism evidence="2 3">
    <name type="scientific">Phlebiopsis gigantea (strain 11061_1 CR5-6)</name>
    <name type="common">White-rot fungus</name>
    <name type="synonym">Peniophora gigantea</name>
    <dbReference type="NCBI Taxonomy" id="745531"/>
    <lineage>
        <taxon>Eukaryota</taxon>
        <taxon>Fungi</taxon>
        <taxon>Dikarya</taxon>
        <taxon>Basidiomycota</taxon>
        <taxon>Agaricomycotina</taxon>
        <taxon>Agaricomycetes</taxon>
        <taxon>Polyporales</taxon>
        <taxon>Phanerochaetaceae</taxon>
        <taxon>Phlebiopsis</taxon>
    </lineage>
</organism>
<dbReference type="SUPFAM" id="SSF52833">
    <property type="entry name" value="Thioredoxin-like"/>
    <property type="match status" value="1"/>
</dbReference>
<evidence type="ECO:0000256" key="1">
    <source>
        <dbReference type="SAM" id="MobiDB-lite"/>
    </source>
</evidence>
<keyword evidence="3" id="KW-1185">Reference proteome</keyword>
<dbReference type="HOGENOM" id="CLU_035338_1_1_1"/>
<evidence type="ECO:0000313" key="2">
    <source>
        <dbReference type="EMBL" id="KIP01506.1"/>
    </source>
</evidence>
<gene>
    <name evidence="2" type="ORF">PHLGIDRAFT_80489</name>
</gene>
<sequence length="238" mass="25889">MGQSTPPLQPRAPPQSVEEGAHGRACSPVRSHAHAHPPESFDAGRMPSREQLARAAALDVVSETGVRVPFGELFARRKVVVVFIRHFWCPLCQDYMYDVSQNVDPAALERENVGLVVVGHGSPAMIRSYRQIFRMPFALYADPGLHVYHALGMTLRTTDGGPEHERGAYVRHGLLGGIAMVVRNALRVGMPVWERGGDHAQLGGEFVLGPGLRCAYAHRMTHTRAHAPIADVLAAAGV</sequence>
<dbReference type="Gene3D" id="3.40.30.10">
    <property type="entry name" value="Glutaredoxin"/>
    <property type="match status" value="1"/>
</dbReference>
<dbReference type="InterPro" id="IPR036249">
    <property type="entry name" value="Thioredoxin-like_sf"/>
</dbReference>
<name>A0A0C3RPN0_PHLG1</name>
<reference evidence="2 3" key="1">
    <citation type="journal article" date="2014" name="PLoS Genet.">
        <title>Analysis of the Phlebiopsis gigantea genome, transcriptome and secretome provides insight into its pioneer colonization strategies of wood.</title>
        <authorList>
            <person name="Hori C."/>
            <person name="Ishida T."/>
            <person name="Igarashi K."/>
            <person name="Samejima M."/>
            <person name="Suzuki H."/>
            <person name="Master E."/>
            <person name="Ferreira P."/>
            <person name="Ruiz-Duenas F.J."/>
            <person name="Held B."/>
            <person name="Canessa P."/>
            <person name="Larrondo L.F."/>
            <person name="Schmoll M."/>
            <person name="Druzhinina I.S."/>
            <person name="Kubicek C.P."/>
            <person name="Gaskell J.A."/>
            <person name="Kersten P."/>
            <person name="St John F."/>
            <person name="Glasner J."/>
            <person name="Sabat G."/>
            <person name="Splinter BonDurant S."/>
            <person name="Syed K."/>
            <person name="Yadav J."/>
            <person name="Mgbeahuruike A.C."/>
            <person name="Kovalchuk A."/>
            <person name="Asiegbu F.O."/>
            <person name="Lackner G."/>
            <person name="Hoffmeister D."/>
            <person name="Rencoret J."/>
            <person name="Gutierrez A."/>
            <person name="Sun H."/>
            <person name="Lindquist E."/>
            <person name="Barry K."/>
            <person name="Riley R."/>
            <person name="Grigoriev I.V."/>
            <person name="Henrissat B."/>
            <person name="Kues U."/>
            <person name="Berka R.M."/>
            <person name="Martinez A.T."/>
            <person name="Covert S.F."/>
            <person name="Blanchette R.A."/>
            <person name="Cullen D."/>
        </authorList>
    </citation>
    <scope>NUCLEOTIDE SEQUENCE [LARGE SCALE GENOMIC DNA]</scope>
    <source>
        <strain evidence="2 3">11061_1 CR5-6</strain>
    </source>
</reference>
<dbReference type="PANTHER" id="PTHR28630:SF3">
    <property type="entry name" value="PEROXIREDOXIN-LIKE 2C"/>
    <property type="match status" value="1"/>
</dbReference>
<dbReference type="CDD" id="cd02970">
    <property type="entry name" value="PRX_like2"/>
    <property type="match status" value="1"/>
</dbReference>
<dbReference type="AlphaFoldDB" id="A0A0C3RPN0"/>
<dbReference type="EMBL" id="KN840777">
    <property type="protein sequence ID" value="KIP01506.1"/>
    <property type="molecule type" value="Genomic_DNA"/>
</dbReference>
<dbReference type="Pfam" id="PF13911">
    <property type="entry name" value="AhpC-TSA_2"/>
    <property type="match status" value="1"/>
</dbReference>
<feature type="non-terminal residue" evidence="2">
    <location>
        <position position="238"/>
    </location>
</feature>